<evidence type="ECO:0000313" key="1">
    <source>
        <dbReference type="EMBL" id="QEZ67965.1"/>
    </source>
</evidence>
<dbReference type="Proteomes" id="UP000326961">
    <property type="component" value="Chromosome"/>
</dbReference>
<gene>
    <name evidence="1" type="ORF">D4A35_03080</name>
</gene>
<proteinExistence type="predicted"/>
<sequence length="240" mass="28720">MGELDFTETRFKCYREMAAINIYIREFEKESEEYKDVLHGIRSFTDEGRQSVFNKLKINKANNINSKEFLSRYREFEQFKDINNKDIYTIFDNCEKYLDKEYRYIKMHLVYMYTILDECLLELLNALEINSFKLSGILSKLDAILKSPKIETQIDKETSKKLYVFNRIRNDIIHNNGKVNENTIKKAKKKPYYMNDLELEETFNLFEGKEINLKIGDLKQYSDISNDILKKLYIAFMTNN</sequence>
<organism evidence="1 2">
    <name type="scientific">Paraclostridium bifermentans</name>
    <name type="common">Clostridium bifermentans</name>
    <dbReference type="NCBI Taxonomy" id="1490"/>
    <lineage>
        <taxon>Bacteria</taxon>
        <taxon>Bacillati</taxon>
        <taxon>Bacillota</taxon>
        <taxon>Clostridia</taxon>
        <taxon>Peptostreptococcales</taxon>
        <taxon>Peptostreptococcaceae</taxon>
        <taxon>Paraclostridium</taxon>
    </lineage>
</organism>
<dbReference type="EMBL" id="CP032452">
    <property type="protein sequence ID" value="QEZ67965.1"/>
    <property type="molecule type" value="Genomic_DNA"/>
</dbReference>
<evidence type="ECO:0000313" key="2">
    <source>
        <dbReference type="Proteomes" id="UP000326961"/>
    </source>
</evidence>
<reference evidence="1 2" key="1">
    <citation type="submission" date="2018-09" db="EMBL/GenBank/DDBJ databases">
        <title>A clostridial neurotoxin that targets Anopheles mosquitoes.</title>
        <authorList>
            <person name="Contreras E."/>
            <person name="Masuyer G."/>
            <person name="Qureshi N."/>
            <person name="Chawla S."/>
            <person name="Lim H.L."/>
            <person name="Chen J."/>
            <person name="Stenmark P."/>
            <person name="Gill S."/>
        </authorList>
    </citation>
    <scope>NUCLEOTIDE SEQUENCE [LARGE SCALE GENOMIC DNA]</scope>
    <source>
        <strain evidence="1 2">Cbm</strain>
    </source>
</reference>
<accession>A0A5P3XD38</accession>
<name>A0A5P3XD38_PARBF</name>
<dbReference type="RefSeq" id="WP_150885811.1">
    <property type="nucleotide sequence ID" value="NZ_CP032452.1"/>
</dbReference>
<protein>
    <submittedName>
        <fullName evidence="1">Uncharacterized protein</fullName>
    </submittedName>
</protein>
<dbReference type="AlphaFoldDB" id="A0A5P3XD38"/>